<dbReference type="GO" id="GO:0006281">
    <property type="term" value="P:DNA repair"/>
    <property type="evidence" value="ECO:0007669"/>
    <property type="project" value="TreeGrafter"/>
</dbReference>
<dbReference type="Proteomes" id="UP000033491">
    <property type="component" value="Unassembled WGS sequence"/>
</dbReference>
<dbReference type="STRING" id="216463.VC81_09715"/>
<dbReference type="InterPro" id="IPR023198">
    <property type="entry name" value="PGP-like_dom2"/>
</dbReference>
<dbReference type="GO" id="GO:0005829">
    <property type="term" value="C:cytosol"/>
    <property type="evidence" value="ECO:0007669"/>
    <property type="project" value="TreeGrafter"/>
</dbReference>
<dbReference type="SFLD" id="SFLDS00003">
    <property type="entry name" value="Haloacid_Dehalogenase"/>
    <property type="match status" value="1"/>
</dbReference>
<dbReference type="SUPFAM" id="SSF56784">
    <property type="entry name" value="HAD-like"/>
    <property type="match status" value="1"/>
</dbReference>
<organism evidence="2 3">
    <name type="scientific">Levilactobacillus spicheri</name>
    <dbReference type="NCBI Taxonomy" id="216463"/>
    <lineage>
        <taxon>Bacteria</taxon>
        <taxon>Bacillati</taxon>
        <taxon>Bacillota</taxon>
        <taxon>Bacilli</taxon>
        <taxon>Lactobacillales</taxon>
        <taxon>Lactobacillaceae</taxon>
        <taxon>Levilactobacillus</taxon>
    </lineage>
</organism>
<dbReference type="EMBL" id="BJZI01000003">
    <property type="protein sequence ID" value="GEO65825.1"/>
    <property type="molecule type" value="Genomic_DNA"/>
</dbReference>
<dbReference type="RefSeq" id="WP_045807885.1">
    <property type="nucleotide sequence ID" value="NZ_BJZI01000003.1"/>
</dbReference>
<evidence type="ECO:0000313" key="4">
    <source>
        <dbReference type="Proteomes" id="UP000321691"/>
    </source>
</evidence>
<accession>A0A0F3RQ60</accession>
<evidence type="ECO:0000313" key="3">
    <source>
        <dbReference type="Proteomes" id="UP000033491"/>
    </source>
</evidence>
<dbReference type="InterPro" id="IPR041492">
    <property type="entry name" value="HAD_2"/>
</dbReference>
<dbReference type="AlphaFoldDB" id="A0A0F3RQ60"/>
<sequence>MRYQQLFWDFDGTLVNTYPGMVTAFHQALEDTGVNDFEIDDLAIYQAMRQHSLGTALQRFAAEFSVDRGRLQQLYRHHAAPQLTTAAPFAGVGALLRTVQDQGGRNFVLTHRDNGALDRLSALGLSGFFSGAVTAADDYPRKPDPTSLRALMQRYAVEPATAIMIGDRNLDVQAGHRAGMAGALFDPEHLIVDESQPEVRVTQMAELKAWLLATD</sequence>
<dbReference type="NCBIfam" id="TIGR01549">
    <property type="entry name" value="HAD-SF-IA-v1"/>
    <property type="match status" value="1"/>
</dbReference>
<dbReference type="InterPro" id="IPR050155">
    <property type="entry name" value="HAD-like_hydrolase_sf"/>
</dbReference>
<reference evidence="2 3" key="1">
    <citation type="submission" date="2015-03" db="EMBL/GenBank/DDBJ databases">
        <authorList>
            <person name="Zheng J."/>
            <person name="Ganezle M."/>
        </authorList>
    </citation>
    <scope>NUCLEOTIDE SEQUENCE [LARGE SCALE GENOMIC DNA]</scope>
    <source>
        <strain evidence="2 3">LP38</strain>
    </source>
</reference>
<dbReference type="EMBL" id="JZCR01000021">
    <property type="protein sequence ID" value="KJW12163.1"/>
    <property type="molecule type" value="Genomic_DNA"/>
</dbReference>
<dbReference type="GO" id="GO:0008967">
    <property type="term" value="F:phosphoglycolate phosphatase activity"/>
    <property type="evidence" value="ECO:0007669"/>
    <property type="project" value="TreeGrafter"/>
</dbReference>
<dbReference type="Gene3D" id="1.10.150.240">
    <property type="entry name" value="Putative phosphatase, domain 2"/>
    <property type="match status" value="1"/>
</dbReference>
<reference evidence="1 4" key="2">
    <citation type="submission" date="2019-07" db="EMBL/GenBank/DDBJ databases">
        <title>Whole genome shotgun sequence of Lactobacillus spicheri NBRC 107155.</title>
        <authorList>
            <person name="Hosoyama A."/>
            <person name="Uohara A."/>
            <person name="Ohji S."/>
            <person name="Ichikawa N."/>
        </authorList>
    </citation>
    <scope>NUCLEOTIDE SEQUENCE [LARGE SCALE GENOMIC DNA]</scope>
    <source>
        <strain evidence="1 4">NBRC 107155</strain>
    </source>
</reference>
<dbReference type="OrthoDB" id="9807630at2"/>
<dbReference type="PANTHER" id="PTHR43434">
    <property type="entry name" value="PHOSPHOGLYCOLATE PHOSPHATASE"/>
    <property type="match status" value="1"/>
</dbReference>
<dbReference type="PATRIC" id="fig|216463.3.peg.1200"/>
<dbReference type="InterPro" id="IPR006439">
    <property type="entry name" value="HAD-SF_hydro_IA"/>
</dbReference>
<evidence type="ECO:0000313" key="2">
    <source>
        <dbReference type="EMBL" id="KJW12163.1"/>
    </source>
</evidence>
<evidence type="ECO:0000313" key="1">
    <source>
        <dbReference type="EMBL" id="GEO65825.1"/>
    </source>
</evidence>
<dbReference type="PANTHER" id="PTHR43434:SF25">
    <property type="entry name" value="PHOSPHOGLYCOLATE PHOSPHATASE"/>
    <property type="match status" value="1"/>
</dbReference>
<comment type="caution">
    <text evidence="2">The sequence shown here is derived from an EMBL/GenBank/DDBJ whole genome shotgun (WGS) entry which is preliminary data.</text>
</comment>
<gene>
    <name evidence="1" type="ORF">LSP04_02440</name>
    <name evidence="2" type="ORF">VC81_09715</name>
</gene>
<dbReference type="Pfam" id="PF13419">
    <property type="entry name" value="HAD_2"/>
    <property type="match status" value="1"/>
</dbReference>
<name>A0A0F3RQ60_9LACO</name>
<dbReference type="SFLD" id="SFLDG01129">
    <property type="entry name" value="C1.5:_HAD__Beta-PGM__Phosphata"/>
    <property type="match status" value="1"/>
</dbReference>
<dbReference type="Gene3D" id="3.40.50.1000">
    <property type="entry name" value="HAD superfamily/HAD-like"/>
    <property type="match status" value="1"/>
</dbReference>
<dbReference type="Proteomes" id="UP000321691">
    <property type="component" value="Unassembled WGS sequence"/>
</dbReference>
<dbReference type="InterPro" id="IPR023214">
    <property type="entry name" value="HAD_sf"/>
</dbReference>
<keyword evidence="4" id="KW-1185">Reference proteome</keyword>
<proteinExistence type="predicted"/>
<dbReference type="InterPro" id="IPR036412">
    <property type="entry name" value="HAD-like_sf"/>
</dbReference>
<protein>
    <submittedName>
        <fullName evidence="1">Phosphohydrolase</fullName>
    </submittedName>
    <submittedName>
        <fullName evidence="2">Serine phosphatase</fullName>
    </submittedName>
</protein>